<evidence type="ECO:0000259" key="2">
    <source>
        <dbReference type="Pfam" id="PF03544"/>
    </source>
</evidence>
<proteinExistence type="predicted"/>
<keyword evidence="4" id="KW-1185">Reference proteome</keyword>
<feature type="signal peptide" evidence="1">
    <location>
        <begin position="1"/>
        <end position="18"/>
    </location>
</feature>
<dbReference type="Gene3D" id="2.40.50.120">
    <property type="match status" value="1"/>
</dbReference>
<dbReference type="GO" id="GO:0055085">
    <property type="term" value="P:transmembrane transport"/>
    <property type="evidence" value="ECO:0007669"/>
    <property type="project" value="InterPro"/>
</dbReference>
<feature type="domain" description="TonB C-terminal" evidence="2">
    <location>
        <begin position="212"/>
        <end position="281"/>
    </location>
</feature>
<dbReference type="InterPro" id="IPR037682">
    <property type="entry name" value="TonB_C"/>
</dbReference>
<dbReference type="EMBL" id="QEWP01000021">
    <property type="protein sequence ID" value="PWD97958.1"/>
    <property type="molecule type" value="Genomic_DNA"/>
</dbReference>
<evidence type="ECO:0000313" key="3">
    <source>
        <dbReference type="EMBL" id="PWD97958.1"/>
    </source>
</evidence>
<comment type="caution">
    <text evidence="3">The sequence shown here is derived from an EMBL/GenBank/DDBJ whole genome shotgun (WGS) entry which is preliminary data.</text>
</comment>
<dbReference type="Pfam" id="PF03544">
    <property type="entry name" value="TonB_C"/>
    <property type="match status" value="1"/>
</dbReference>
<dbReference type="SUPFAM" id="SSF74653">
    <property type="entry name" value="TolA/TonB C-terminal domain"/>
    <property type="match status" value="1"/>
</dbReference>
<evidence type="ECO:0000313" key="4">
    <source>
        <dbReference type="Proteomes" id="UP000244956"/>
    </source>
</evidence>
<evidence type="ECO:0000256" key="1">
    <source>
        <dbReference type="SAM" id="SignalP"/>
    </source>
</evidence>
<feature type="chain" id="PRO_5015520469" description="TonB C-terminal domain-containing protein" evidence="1">
    <location>
        <begin position="19"/>
        <end position="292"/>
    </location>
</feature>
<dbReference type="OrthoDB" id="1095452at2"/>
<accession>A0A2U2B4H1</accession>
<protein>
    <recommendedName>
        <fullName evidence="2">TonB C-terminal domain-containing protein</fullName>
    </recommendedName>
</protein>
<dbReference type="AlphaFoldDB" id="A0A2U2B4H1"/>
<gene>
    <name evidence="3" type="ORF">DDZ16_17955</name>
</gene>
<dbReference type="Proteomes" id="UP000244956">
    <property type="component" value="Unassembled WGS sequence"/>
</dbReference>
<name>A0A2U2B4H1_9BACT</name>
<reference evidence="3 4" key="1">
    <citation type="submission" date="2018-05" db="EMBL/GenBank/DDBJ databases">
        <title>Marinilabilia rubrum sp. nov., isolated from saltern sediment.</title>
        <authorList>
            <person name="Zhang R."/>
        </authorList>
    </citation>
    <scope>NUCLEOTIDE SEQUENCE [LARGE SCALE GENOMIC DNA]</scope>
    <source>
        <strain evidence="3 4">WTE16</strain>
    </source>
</reference>
<dbReference type="SUPFAM" id="SSF50242">
    <property type="entry name" value="TIMP-like"/>
    <property type="match status" value="1"/>
</dbReference>
<sequence length="292" mass="33872">MKIISLTILILLWTNAEACDCPPPKRLEVAQQEEFDLSDNVIIGEVLDISGDQKTFTLRVEEIFKGNLKQGQIVEFENNYYCYPFIDELGDWLIYSKKYKGDYRVNDCGLSRSLKHPERNEYFWPPPPPPSGLDQKKVDLHKRLSIENREKALIETKKELYKLRKIKQDSCVQSSDTTLYLMPEITPSMRNYADSVYTFSVREYFLDNYKMPEVLLDNGYSGWMVFELIVEKDGSLGNIKLNKGIDPPLDSTVLETLKSMPNWYPGINNGKFIRTKLGIPISVRWLYGRVND</sequence>
<organism evidence="3 4">
    <name type="scientific">Marinilabilia rubra</name>
    <dbReference type="NCBI Taxonomy" id="2162893"/>
    <lineage>
        <taxon>Bacteria</taxon>
        <taxon>Pseudomonadati</taxon>
        <taxon>Bacteroidota</taxon>
        <taxon>Bacteroidia</taxon>
        <taxon>Marinilabiliales</taxon>
        <taxon>Marinilabiliaceae</taxon>
        <taxon>Marinilabilia</taxon>
    </lineage>
</organism>
<keyword evidence="1" id="KW-0732">Signal</keyword>
<dbReference type="Gene3D" id="3.30.1150.10">
    <property type="match status" value="1"/>
</dbReference>
<dbReference type="InterPro" id="IPR008993">
    <property type="entry name" value="TIMP-like_OB-fold"/>
</dbReference>
<dbReference type="RefSeq" id="WP_109265862.1">
    <property type="nucleotide sequence ID" value="NZ_QEWP01000021.1"/>
</dbReference>